<organism evidence="3 4">
    <name type="scientific">Candidatus Gottesmanbacteria bacterium RBG_16_52_11</name>
    <dbReference type="NCBI Taxonomy" id="1798374"/>
    <lineage>
        <taxon>Bacteria</taxon>
        <taxon>Candidatus Gottesmaniibacteriota</taxon>
    </lineage>
</organism>
<evidence type="ECO:0000313" key="4">
    <source>
        <dbReference type="Proteomes" id="UP000178448"/>
    </source>
</evidence>
<protein>
    <submittedName>
        <fullName evidence="3">Uncharacterized protein</fullName>
    </submittedName>
</protein>
<feature type="region of interest" description="Disordered" evidence="1">
    <location>
        <begin position="114"/>
        <end position="134"/>
    </location>
</feature>
<keyword evidence="2" id="KW-1133">Transmembrane helix</keyword>
<dbReference type="EMBL" id="MFJD01000001">
    <property type="protein sequence ID" value="OGG05065.1"/>
    <property type="molecule type" value="Genomic_DNA"/>
</dbReference>
<proteinExistence type="predicted"/>
<dbReference type="Proteomes" id="UP000178448">
    <property type="component" value="Unassembled WGS sequence"/>
</dbReference>
<dbReference type="AlphaFoldDB" id="A0A1F5YY53"/>
<comment type="caution">
    <text evidence="3">The sequence shown here is derived from an EMBL/GenBank/DDBJ whole genome shotgun (WGS) entry which is preliminary data.</text>
</comment>
<reference evidence="3 4" key="1">
    <citation type="journal article" date="2016" name="Nat. Commun.">
        <title>Thousands of microbial genomes shed light on interconnected biogeochemical processes in an aquifer system.</title>
        <authorList>
            <person name="Anantharaman K."/>
            <person name="Brown C.T."/>
            <person name="Hug L.A."/>
            <person name="Sharon I."/>
            <person name="Castelle C.J."/>
            <person name="Probst A.J."/>
            <person name="Thomas B.C."/>
            <person name="Singh A."/>
            <person name="Wilkins M.J."/>
            <person name="Karaoz U."/>
            <person name="Brodie E.L."/>
            <person name="Williams K.H."/>
            <person name="Hubbard S.S."/>
            <person name="Banfield J.F."/>
        </authorList>
    </citation>
    <scope>NUCLEOTIDE SEQUENCE [LARGE SCALE GENOMIC DNA]</scope>
</reference>
<name>A0A1F5YY53_9BACT</name>
<evidence type="ECO:0000256" key="2">
    <source>
        <dbReference type="SAM" id="Phobius"/>
    </source>
</evidence>
<sequence>MEVIIPSCKYSHRFKHCMKRILSGFAIFIFLSFVLLPLAEAADSGSDPAGPPAAGTPEPVFPWRIAVKPELGIIASAVPLLAIPVLYVLTRKQSGKHPEPYEFWGVGLAGIKGGRSRTADEPGSNAADPEKTNE</sequence>
<keyword evidence="2" id="KW-0472">Membrane</keyword>
<keyword evidence="2" id="KW-0812">Transmembrane</keyword>
<evidence type="ECO:0000313" key="3">
    <source>
        <dbReference type="EMBL" id="OGG05065.1"/>
    </source>
</evidence>
<gene>
    <name evidence="3" type="ORF">A2Z33_07335</name>
</gene>
<feature type="transmembrane region" description="Helical" evidence="2">
    <location>
        <begin position="71"/>
        <end position="89"/>
    </location>
</feature>
<accession>A0A1F5YY53</accession>
<evidence type="ECO:0000256" key="1">
    <source>
        <dbReference type="SAM" id="MobiDB-lite"/>
    </source>
</evidence>